<dbReference type="InterPro" id="IPR023193">
    <property type="entry name" value="EPSP_synthase_CS"/>
</dbReference>
<evidence type="ECO:0000256" key="6">
    <source>
        <dbReference type="ARBA" id="ARBA00044633"/>
    </source>
</evidence>
<dbReference type="PANTHER" id="PTHR21090">
    <property type="entry name" value="AROM/DEHYDROQUINATE SYNTHASE"/>
    <property type="match status" value="1"/>
</dbReference>
<feature type="binding site" evidence="7">
    <location>
        <position position="151"/>
    </location>
    <ligand>
        <name>3-phosphoshikimate</name>
        <dbReference type="ChEBI" id="CHEBI:145989"/>
    </ligand>
</feature>
<dbReference type="HAMAP" id="MF_00210">
    <property type="entry name" value="EPSP_synth"/>
    <property type="match status" value="1"/>
</dbReference>
<dbReference type="EC" id="2.5.1.19" evidence="7"/>
<feature type="binding site" evidence="7">
    <location>
        <position position="380"/>
    </location>
    <ligand>
        <name>phosphoenolpyruvate</name>
        <dbReference type="ChEBI" id="CHEBI:58702"/>
    </ligand>
</feature>
<comment type="catalytic activity">
    <reaction evidence="6">
        <text>3-phosphoshikimate + phosphoenolpyruvate = 5-O-(1-carboxyvinyl)-3-phosphoshikimate + phosphate</text>
        <dbReference type="Rhea" id="RHEA:21256"/>
        <dbReference type="ChEBI" id="CHEBI:43474"/>
        <dbReference type="ChEBI" id="CHEBI:57701"/>
        <dbReference type="ChEBI" id="CHEBI:58702"/>
        <dbReference type="ChEBI" id="CHEBI:145989"/>
        <dbReference type="EC" id="2.5.1.19"/>
    </reaction>
    <physiologicalReaction direction="left-to-right" evidence="6">
        <dbReference type="Rhea" id="RHEA:21257"/>
    </physiologicalReaction>
</comment>
<evidence type="ECO:0000259" key="8">
    <source>
        <dbReference type="Pfam" id="PF00275"/>
    </source>
</evidence>
<feature type="binding site" evidence="7">
    <location>
        <position position="30"/>
    </location>
    <ligand>
        <name>3-phosphoshikimate</name>
        <dbReference type="ChEBI" id="CHEBI:145989"/>
    </ligand>
</feature>
<feature type="binding site" evidence="7">
    <location>
        <position position="325"/>
    </location>
    <ligand>
        <name>phosphoenolpyruvate</name>
        <dbReference type="ChEBI" id="CHEBI:58702"/>
    </ligand>
</feature>
<dbReference type="Pfam" id="PF00275">
    <property type="entry name" value="EPSP_synthase"/>
    <property type="match status" value="2"/>
</dbReference>
<evidence type="ECO:0000256" key="4">
    <source>
        <dbReference type="ARBA" id="ARBA00022679"/>
    </source>
</evidence>
<feature type="binding site" evidence="7">
    <location>
        <position position="101"/>
    </location>
    <ligand>
        <name>phosphoenolpyruvate</name>
        <dbReference type="ChEBI" id="CHEBI:58702"/>
    </ligand>
</feature>
<feature type="binding site" evidence="7">
    <location>
        <position position="73"/>
    </location>
    <ligand>
        <name>phosphoenolpyruvate</name>
        <dbReference type="ChEBI" id="CHEBI:58702"/>
    </ligand>
</feature>
<organism evidence="9 10">
    <name type="scientific">Adhaeribacter terreus</name>
    <dbReference type="NCBI Taxonomy" id="529703"/>
    <lineage>
        <taxon>Bacteria</taxon>
        <taxon>Pseudomonadati</taxon>
        <taxon>Bacteroidota</taxon>
        <taxon>Cytophagia</taxon>
        <taxon>Cytophagales</taxon>
        <taxon>Hymenobacteraceae</taxon>
        <taxon>Adhaeribacter</taxon>
    </lineage>
</organism>
<dbReference type="PROSITE" id="PS00885">
    <property type="entry name" value="EPSP_SYNTHASE_2"/>
    <property type="match status" value="1"/>
</dbReference>
<feature type="binding site" evidence="7">
    <location>
        <position position="294"/>
    </location>
    <ligand>
        <name>3-phosphoshikimate</name>
        <dbReference type="ChEBI" id="CHEBI:145989"/>
    </ligand>
</feature>
<dbReference type="RefSeq" id="WP_378015789.1">
    <property type="nucleotide sequence ID" value="NZ_JBHSKT010000001.1"/>
</dbReference>
<feature type="active site" description="Proton acceptor" evidence="7">
    <location>
        <position position="294"/>
    </location>
</feature>
<feature type="binding site" evidence="7">
    <location>
        <position position="150"/>
    </location>
    <ligand>
        <name>3-phosphoshikimate</name>
        <dbReference type="ChEBI" id="CHEBI:145989"/>
    </ligand>
</feature>
<evidence type="ECO:0000256" key="2">
    <source>
        <dbReference type="ARBA" id="ARBA00009948"/>
    </source>
</evidence>
<feature type="domain" description="Enolpyruvate transferase" evidence="8">
    <location>
        <begin position="64"/>
        <end position="413"/>
    </location>
</feature>
<feature type="binding site" evidence="7">
    <location>
        <position position="25"/>
    </location>
    <ligand>
        <name>3-phosphoshikimate</name>
        <dbReference type="ChEBI" id="CHEBI:145989"/>
    </ligand>
</feature>
<evidence type="ECO:0000256" key="3">
    <source>
        <dbReference type="ARBA" id="ARBA00022605"/>
    </source>
</evidence>
<proteinExistence type="inferred from homology"/>
<keyword evidence="5 7" id="KW-0057">Aromatic amino acid biosynthesis</keyword>
<reference evidence="10" key="1">
    <citation type="journal article" date="2019" name="Int. J. Syst. Evol. Microbiol.">
        <title>The Global Catalogue of Microorganisms (GCM) 10K type strain sequencing project: providing services to taxonomists for standard genome sequencing and annotation.</title>
        <authorList>
            <consortium name="The Broad Institute Genomics Platform"/>
            <consortium name="The Broad Institute Genome Sequencing Center for Infectious Disease"/>
            <person name="Wu L."/>
            <person name="Ma J."/>
        </authorList>
    </citation>
    <scope>NUCLEOTIDE SEQUENCE [LARGE SCALE GENOMIC DNA]</scope>
    <source>
        <strain evidence="10">KACC 12602</strain>
    </source>
</reference>
<feature type="binding site" evidence="7">
    <location>
        <position position="152"/>
    </location>
    <ligand>
        <name>phosphoenolpyruvate</name>
        <dbReference type="ChEBI" id="CHEBI:58702"/>
    </ligand>
</feature>
<dbReference type="Gene3D" id="3.65.10.10">
    <property type="entry name" value="Enolpyruvate transferase domain"/>
    <property type="match status" value="4"/>
</dbReference>
<keyword evidence="10" id="KW-1185">Reference proteome</keyword>
<dbReference type="Proteomes" id="UP001596161">
    <property type="component" value="Unassembled WGS sequence"/>
</dbReference>
<comment type="pathway">
    <text evidence="1 7">Metabolic intermediate biosynthesis; chorismate biosynthesis; chorismate from D-erythrose 4-phosphate and phosphoenolpyruvate: step 6/7.</text>
</comment>
<feature type="binding site" evidence="7">
    <location>
        <position position="178"/>
    </location>
    <ligand>
        <name>3-phosphoshikimate</name>
        <dbReference type="ChEBI" id="CHEBI:145989"/>
    </ligand>
</feature>
<evidence type="ECO:0000313" key="10">
    <source>
        <dbReference type="Proteomes" id="UP001596161"/>
    </source>
</evidence>
<accession>A0ABW0E7D1</accession>
<dbReference type="InterPro" id="IPR036968">
    <property type="entry name" value="Enolpyruvate_Tfrase_sf"/>
</dbReference>
<dbReference type="CDD" id="cd01556">
    <property type="entry name" value="EPSP_synthase"/>
    <property type="match status" value="1"/>
</dbReference>
<comment type="subunit">
    <text evidence="7">Monomer.</text>
</comment>
<gene>
    <name evidence="7" type="primary">aroA</name>
    <name evidence="9" type="ORF">ACFPIB_02245</name>
</gene>
<dbReference type="PIRSF" id="PIRSF000505">
    <property type="entry name" value="EPSPS"/>
    <property type="match status" value="1"/>
</dbReference>
<dbReference type="EMBL" id="JBHSKT010000001">
    <property type="protein sequence ID" value="MFC5269413.1"/>
    <property type="molecule type" value="Genomic_DNA"/>
</dbReference>
<comment type="similarity">
    <text evidence="2 7">Belongs to the EPSP synthase family.</text>
</comment>
<dbReference type="PANTHER" id="PTHR21090:SF5">
    <property type="entry name" value="PENTAFUNCTIONAL AROM POLYPEPTIDE"/>
    <property type="match status" value="1"/>
</dbReference>
<feature type="binding site" evidence="7">
    <location>
        <position position="26"/>
    </location>
    <ligand>
        <name>3-phosphoshikimate</name>
        <dbReference type="ChEBI" id="CHEBI:145989"/>
    </ligand>
</feature>
<comment type="caution">
    <text evidence="9">The sequence shown here is derived from an EMBL/GenBank/DDBJ whole genome shotgun (WGS) entry which is preliminary data.</text>
</comment>
<name>A0ABW0E7D1_9BACT</name>
<feature type="binding site" evidence="7">
    <location>
        <position position="321"/>
    </location>
    <ligand>
        <name>3-phosphoshikimate</name>
        <dbReference type="ChEBI" id="CHEBI:145989"/>
    </ligand>
</feature>
<dbReference type="SUPFAM" id="SSF55205">
    <property type="entry name" value="EPT/RTPC-like"/>
    <property type="match status" value="1"/>
</dbReference>
<feature type="binding site" evidence="7">
    <location>
        <position position="152"/>
    </location>
    <ligand>
        <name>3-phosphoshikimate</name>
        <dbReference type="ChEBI" id="CHEBI:145989"/>
    </ligand>
</feature>
<feature type="binding site" evidence="7">
    <location>
        <position position="404"/>
    </location>
    <ligand>
        <name>phosphoenolpyruvate</name>
        <dbReference type="ChEBI" id="CHEBI:58702"/>
    </ligand>
</feature>
<dbReference type="InterPro" id="IPR013792">
    <property type="entry name" value="RNA3'P_cycl/enolpyr_Trfase_a/b"/>
</dbReference>
<dbReference type="InterPro" id="IPR001986">
    <property type="entry name" value="Enolpyruvate_Tfrase_dom"/>
</dbReference>
<keyword evidence="7" id="KW-0963">Cytoplasm</keyword>
<sequence>MSARNIRISHPTGILKGTVQLPASKSESNRALLIQALSPEKITLHNLSDANDTVLLQRLLYAPGKEINAEDAGTVMRFLTAYFSLTNQQKVLTGTERMCQRPIGILVNALRELGADIHYSGQEGFPPLEILGFDPKFSGLAKVKIRGDVSSQYISALLLCAPILPGGLQLELEGKIASRPYIEMTLALMQQFGVASELVENAIEIAPKSYAGGAFSVEADWTAASYWYSMVALAKETEILLSGLKENSLQGDSKVASLMEDFGVKTTYLPEGILLTKTPENTAKSAIDFSDIPDLAQTFAVLAAAKNIELEMTGLESLRIKETDRIVALQTELAKFGAALTETSPGTFLVKNGSVSGVWEFESPREDNSETRFETYHDHRMAMAFAPLAMLQEIEIENAGVVRKSYPKFWEELRKIGFEIMSV</sequence>
<comment type="caution">
    <text evidence="7">Lacks conserved residue(s) required for the propagation of feature annotation.</text>
</comment>
<keyword evidence="3 7" id="KW-0028">Amino-acid biosynthesis</keyword>
<evidence type="ECO:0000256" key="5">
    <source>
        <dbReference type="ARBA" id="ARBA00023141"/>
    </source>
</evidence>
<evidence type="ECO:0000313" key="9">
    <source>
        <dbReference type="EMBL" id="MFC5269413.1"/>
    </source>
</evidence>
<feature type="domain" description="Enolpyruvate transferase" evidence="8">
    <location>
        <begin position="14"/>
        <end position="62"/>
    </location>
</feature>
<protein>
    <recommendedName>
        <fullName evidence="7">3-phosphoshikimate 1-carboxyvinyltransferase</fullName>
        <ecNumber evidence="7">2.5.1.19</ecNumber>
    </recommendedName>
    <alternativeName>
        <fullName evidence="7">5-enolpyruvylshikimate-3-phosphate synthase</fullName>
        <shortName evidence="7">EPSP synthase</shortName>
        <shortName evidence="7">EPSPS</shortName>
    </alternativeName>
</protein>
<comment type="subcellular location">
    <subcellularLocation>
        <location evidence="7">Cytoplasm</location>
    </subcellularLocation>
</comment>
<evidence type="ECO:0000256" key="1">
    <source>
        <dbReference type="ARBA" id="ARBA00004811"/>
    </source>
</evidence>
<dbReference type="InterPro" id="IPR006264">
    <property type="entry name" value="EPSP_synthase"/>
</dbReference>
<feature type="binding site" evidence="7">
    <location>
        <position position="25"/>
    </location>
    <ligand>
        <name>phosphoenolpyruvate</name>
        <dbReference type="ChEBI" id="CHEBI:58702"/>
    </ligand>
</feature>
<evidence type="ECO:0000256" key="7">
    <source>
        <dbReference type="HAMAP-Rule" id="MF_00210"/>
    </source>
</evidence>
<keyword evidence="4 7" id="KW-0808">Transferase</keyword>
<comment type="function">
    <text evidence="7">Catalyzes the transfer of the enolpyruvyl moiety of phosphoenolpyruvate (PEP) to the 5-hydroxyl of shikimate-3-phosphate (S3P) to produce enolpyruvyl shikimate-3-phosphate and inorganic phosphate.</text>
</comment>